<protein>
    <submittedName>
        <fullName evidence="8">GATOR complex protein MIOS-like</fullName>
    </submittedName>
</protein>
<gene>
    <name evidence="8" type="primary">LOC116302875</name>
</gene>
<feature type="region of interest" description="Disordered" evidence="4">
    <location>
        <begin position="153"/>
        <end position="175"/>
    </location>
</feature>
<dbReference type="OrthoDB" id="341486at2759"/>
<sequence>MKPQVLWSPHSPDRFITFGKDIRLYKSVTSQENSRGQVLQLSDKSHALLSSVINDDQLLKCIAWYPHTEPDDLLAIGQSNGRVIVTSFANENIQSDCGLRREFVPRHPRQCNSLAWNPVASNLLAAGLDKVRNDVSLMVWDINVQLTVRDISGQEKPSRHSTVQSGKQSPIMGPGISESTTIGNRPLAELATSEPTLSLAWFPREHNCLIAGQAQKYLRVFDLRDTSKPHSAAVTKAVYGVSVDPHIEHRVASFSEGPPGIVCIWDIRNFEKPLMTLAQPSNIITNLAWSPTRFGLLSTIARDSSVVQLYDIQHAQLGSSAYNSYELDASVIERSAKSSKTDISSFSWHPTHENRMLTISSNGSLSDFTIFERISVAWSPSSQLTFGCGKHLLDCTQDPPEPLSDEEDISFLMKKRAIAGYGVDLIQLDEISNVIQDPKVLKLWSWYHQVERLRNQGKRKGFNFYGIKTVISGETSQGGVCSKSKIEQSYQEQRLRAKVYCSEERQTALSLCGWDFGEVNGTLADFLKQLQMKGMYERAATIALFNNDIRQAIDILSAASKAATTNPNHNSKVPGMVFNMVAMALSGYTVEKEALWRQMCRKLCSEIESPYLRAAFTFLTTEDGNFDNILNESRIEVEDRVAFACKFLPDNKLASYINNLTAKMIEKGDLNGILLTGMTQDCVDLLEKYVNRTTDIQTASLIIINSSPNIPPEIAKDSRVNTWIQSYRNLLDMWRLWHQRAKLDIHYSLRDNSLKPPQQVFVTCNFCGNSILSSSGPSDSRPRKIAQYNNPSNRPKVMGCPGCRKPLPRCSLCLVHMGTPSTLPQKPPNIDLNAEKPKTVRSINQFSNWFTWCQSCRHGGHANHIIDWFREHSECPVTSCPCHCMKLDSVAMATPTEGADSTKSSPVLSTKEKQPSLTQH</sequence>
<dbReference type="GO" id="GO:0034198">
    <property type="term" value="P:cellular response to amino acid starvation"/>
    <property type="evidence" value="ECO:0007669"/>
    <property type="project" value="TreeGrafter"/>
</dbReference>
<name>A0A6P8INQ0_ACTTE</name>
<dbReference type="InParanoid" id="A0A6P8INQ0"/>
<organism evidence="7 8">
    <name type="scientific">Actinia tenebrosa</name>
    <name type="common">Australian red waratah sea anemone</name>
    <dbReference type="NCBI Taxonomy" id="6105"/>
    <lineage>
        <taxon>Eukaryota</taxon>
        <taxon>Metazoa</taxon>
        <taxon>Cnidaria</taxon>
        <taxon>Anthozoa</taxon>
        <taxon>Hexacorallia</taxon>
        <taxon>Actiniaria</taxon>
        <taxon>Actiniidae</taxon>
        <taxon>Actinia</taxon>
    </lineage>
</organism>
<dbReference type="InterPro" id="IPR036322">
    <property type="entry name" value="WD40_repeat_dom_sf"/>
</dbReference>
<dbReference type="SUPFAM" id="SSF50978">
    <property type="entry name" value="WD40 repeat-like"/>
    <property type="match status" value="1"/>
</dbReference>
<feature type="region of interest" description="Disordered" evidence="4">
    <location>
        <begin position="895"/>
        <end position="920"/>
    </location>
</feature>
<dbReference type="GeneID" id="116302875"/>
<evidence type="ECO:0000259" key="5">
    <source>
        <dbReference type="Pfam" id="PF17034"/>
    </source>
</evidence>
<dbReference type="InterPro" id="IPR037593">
    <property type="entry name" value="MIOS/Sea4"/>
</dbReference>
<feature type="domain" description="MIOS-like alpha-solenoid" evidence="6">
    <location>
        <begin position="413"/>
        <end position="647"/>
    </location>
</feature>
<evidence type="ECO:0000313" key="8">
    <source>
        <dbReference type="RefSeq" id="XP_031568130.1"/>
    </source>
</evidence>
<dbReference type="GO" id="GO:0005737">
    <property type="term" value="C:cytoplasm"/>
    <property type="evidence" value="ECO:0007669"/>
    <property type="project" value="TreeGrafter"/>
</dbReference>
<dbReference type="PANTHER" id="PTHR16453:SF9">
    <property type="entry name" value="GATOR COMPLEX PROTEIN MIOS"/>
    <property type="match status" value="1"/>
</dbReference>
<keyword evidence="2" id="KW-0853">WD repeat</keyword>
<feature type="domain" description="GATOR2 complex protein MIO zinc-ribbon like" evidence="5">
    <location>
        <begin position="764"/>
        <end position="885"/>
    </location>
</feature>
<accession>A0A6P8INQ0</accession>
<dbReference type="InterPro" id="IPR015943">
    <property type="entry name" value="WD40/YVTN_repeat-like_dom_sf"/>
</dbReference>
<evidence type="ECO:0000313" key="7">
    <source>
        <dbReference type="Proteomes" id="UP000515163"/>
    </source>
</evidence>
<dbReference type="KEGG" id="aten:116302875"/>
<dbReference type="InterPro" id="IPR031488">
    <property type="entry name" value="Zn_ribbon_mio"/>
</dbReference>
<evidence type="ECO:0000256" key="2">
    <source>
        <dbReference type="ARBA" id="ARBA00022574"/>
    </source>
</evidence>
<proteinExistence type="inferred from homology"/>
<evidence type="ECO:0000256" key="1">
    <source>
        <dbReference type="ARBA" id="ARBA00009713"/>
    </source>
</evidence>
<dbReference type="Pfam" id="PF17034">
    <property type="entry name" value="zinc_ribbon_16"/>
    <property type="match status" value="1"/>
</dbReference>
<dbReference type="PANTHER" id="PTHR16453">
    <property type="entry name" value="WD40 DOMAIN-CONTAINING PROTEIN MIO FAMILY MEMBER"/>
    <property type="match status" value="1"/>
</dbReference>
<dbReference type="RefSeq" id="XP_031568130.1">
    <property type="nucleotide sequence ID" value="XM_031712270.1"/>
</dbReference>
<dbReference type="AlphaFoldDB" id="A0A6P8INQ0"/>
<evidence type="ECO:0000256" key="4">
    <source>
        <dbReference type="SAM" id="MobiDB-lite"/>
    </source>
</evidence>
<dbReference type="Pfam" id="PF21720">
    <property type="entry name" value="MIOS_WD40"/>
    <property type="match status" value="1"/>
</dbReference>
<dbReference type="SMART" id="SM00320">
    <property type="entry name" value="WD40"/>
    <property type="match status" value="4"/>
</dbReference>
<keyword evidence="3" id="KW-0677">Repeat</keyword>
<keyword evidence="7" id="KW-1185">Reference proteome</keyword>
<reference evidence="8" key="1">
    <citation type="submission" date="2025-08" db="UniProtKB">
        <authorList>
            <consortium name="RefSeq"/>
        </authorList>
    </citation>
    <scope>IDENTIFICATION</scope>
    <source>
        <tissue evidence="8">Tentacle</tissue>
    </source>
</reference>
<evidence type="ECO:0000259" key="6">
    <source>
        <dbReference type="Pfam" id="PF21719"/>
    </source>
</evidence>
<dbReference type="InterPro" id="IPR001680">
    <property type="entry name" value="WD40_rpt"/>
</dbReference>
<dbReference type="Proteomes" id="UP000515163">
    <property type="component" value="Unplaced"/>
</dbReference>
<dbReference type="CDD" id="cd16691">
    <property type="entry name" value="mRING-H2-C3H3C2_Mio"/>
    <property type="match status" value="1"/>
</dbReference>
<dbReference type="Gene3D" id="2.130.10.10">
    <property type="entry name" value="YVTN repeat-like/Quinoprotein amine dehydrogenase"/>
    <property type="match status" value="2"/>
</dbReference>
<feature type="compositionally biased region" description="Polar residues" evidence="4">
    <location>
        <begin position="899"/>
        <end position="908"/>
    </location>
</feature>
<evidence type="ECO:0000256" key="3">
    <source>
        <dbReference type="ARBA" id="ARBA00022737"/>
    </source>
</evidence>
<dbReference type="FunCoup" id="A0A6P8INQ0">
    <property type="interactions" value="2074"/>
</dbReference>
<dbReference type="InterPro" id="IPR049092">
    <property type="entry name" value="MIOS_a-sol"/>
</dbReference>
<dbReference type="Pfam" id="PF21719">
    <property type="entry name" value="MIOS_a-sol"/>
    <property type="match status" value="1"/>
</dbReference>
<dbReference type="GO" id="GO:1904263">
    <property type="term" value="P:positive regulation of TORC1 signaling"/>
    <property type="evidence" value="ECO:0007669"/>
    <property type="project" value="TreeGrafter"/>
</dbReference>
<comment type="similarity">
    <text evidence="1">Belongs to the WD repeat mio family.</text>
</comment>